<evidence type="ECO:0000313" key="2">
    <source>
        <dbReference type="EMBL" id="KXL53952.1"/>
    </source>
</evidence>
<evidence type="ECO:0000313" key="3">
    <source>
        <dbReference type="Proteomes" id="UP000070539"/>
    </source>
</evidence>
<protein>
    <recommendedName>
        <fullName evidence="4">YtxH-like protein</fullName>
    </recommendedName>
</protein>
<comment type="caution">
    <text evidence="2">The sequence shown here is derived from an EMBL/GenBank/DDBJ whole genome shotgun (WGS) entry which is preliminary data.</text>
</comment>
<evidence type="ECO:0008006" key="4">
    <source>
        <dbReference type="Google" id="ProtNLM"/>
    </source>
</evidence>
<dbReference type="RefSeq" id="WP_157723441.1">
    <property type="nucleotide sequence ID" value="NZ_LRVM01000001.1"/>
</dbReference>
<name>A0A136WHE5_9FIRM</name>
<dbReference type="AlphaFoldDB" id="A0A136WHE5"/>
<evidence type="ECO:0000256" key="1">
    <source>
        <dbReference type="SAM" id="Phobius"/>
    </source>
</evidence>
<keyword evidence="3" id="KW-1185">Reference proteome</keyword>
<accession>A0A136WHE5</accession>
<keyword evidence="1" id="KW-1133">Transmembrane helix</keyword>
<gene>
    <name evidence="2" type="ORF">CLNEO_00470</name>
</gene>
<organism evidence="2 3">
    <name type="scientific">Anaerotignum neopropionicum</name>
    <dbReference type="NCBI Taxonomy" id="36847"/>
    <lineage>
        <taxon>Bacteria</taxon>
        <taxon>Bacillati</taxon>
        <taxon>Bacillota</taxon>
        <taxon>Clostridia</taxon>
        <taxon>Lachnospirales</taxon>
        <taxon>Anaerotignaceae</taxon>
        <taxon>Anaerotignum</taxon>
    </lineage>
</organism>
<dbReference type="EMBL" id="LRVM01000001">
    <property type="protein sequence ID" value="KXL53952.1"/>
    <property type="molecule type" value="Genomic_DNA"/>
</dbReference>
<dbReference type="Proteomes" id="UP000070539">
    <property type="component" value="Unassembled WGS sequence"/>
</dbReference>
<dbReference type="OrthoDB" id="9968600at2"/>
<proteinExistence type="predicted"/>
<feature type="transmembrane region" description="Helical" evidence="1">
    <location>
        <begin position="6"/>
        <end position="23"/>
    </location>
</feature>
<keyword evidence="1" id="KW-0472">Membrane</keyword>
<sequence>MHKFTTGLLIGGAATVVGISYLMQDQKTYRKMMKKGKKMAVKAEEVIDDMMDDIIER</sequence>
<keyword evidence="1" id="KW-0812">Transmembrane</keyword>
<reference evidence="2 3" key="1">
    <citation type="submission" date="2016-01" db="EMBL/GenBank/DDBJ databases">
        <title>Genome sequence of Clostridium neopropionicum X4, DSM-3847.</title>
        <authorList>
            <person name="Poehlein A."/>
            <person name="Beck M.H."/>
            <person name="Bengelsdorf F.R."/>
            <person name="Daniel R."/>
            <person name="Duerre P."/>
        </authorList>
    </citation>
    <scope>NUCLEOTIDE SEQUENCE [LARGE SCALE GENOMIC DNA]</scope>
    <source>
        <strain evidence="2 3">DSM-3847</strain>
    </source>
</reference>